<keyword evidence="2" id="KW-0560">Oxidoreductase</keyword>
<evidence type="ECO:0000256" key="1">
    <source>
        <dbReference type="ARBA" id="ARBA00006382"/>
    </source>
</evidence>
<dbReference type="SMART" id="SM00839">
    <property type="entry name" value="ELFV_dehydrog"/>
    <property type="match status" value="1"/>
</dbReference>
<dbReference type="PANTHER" id="PTHR42722">
    <property type="entry name" value="LEUCINE DEHYDROGENASE"/>
    <property type="match status" value="1"/>
</dbReference>
<reference evidence="5" key="1">
    <citation type="submission" date="2018-05" db="EMBL/GenBank/DDBJ databases">
        <authorList>
            <person name="Lanie J.A."/>
            <person name="Ng W.-L."/>
            <person name="Kazmierczak K.M."/>
            <person name="Andrzejewski T.M."/>
            <person name="Davidsen T.M."/>
            <person name="Wayne K.J."/>
            <person name="Tettelin H."/>
            <person name="Glass J.I."/>
            <person name="Rusch D."/>
            <person name="Podicherti R."/>
            <person name="Tsui H.-C.T."/>
            <person name="Winkler M.E."/>
        </authorList>
    </citation>
    <scope>NUCLEOTIDE SEQUENCE</scope>
</reference>
<evidence type="ECO:0000259" key="4">
    <source>
        <dbReference type="SMART" id="SM00839"/>
    </source>
</evidence>
<dbReference type="PIRSF" id="PIRSF000188">
    <property type="entry name" value="Phe_leu_dh"/>
    <property type="match status" value="1"/>
</dbReference>
<proteinExistence type="inferred from homology"/>
<sequence length="343" mass="37266">MTVKIKAIEIDGYEKIIHGEEELTGLDCYIAIHSTKLGPGLGGARFWKYDKSHDAIEDVLRLAKGMTLKNSLAGLDLGGAKAVINLRDTKKTPELLLEFGKVVESLEGMYITADDVGSETQDMEIISTVTKHVAFRNNDPSPATSLGVVRGMQAAIDFYRKNIACAQNLKGLHVAIQGLGHVGFNLAEMLHHKGVELTVTDLSSDKCREASEKLNASVVNLDKIFEVECDIFAPCALGGAINKETVEKLNCKILCGGANNQLITSMIGYALKDKNILNAPDFIVNAGGVIDTYKDFGLIPTDFHVANIIDGIYDRVITCLRIAEEKNMPTNLVAEAMASERLK</sequence>
<dbReference type="InterPro" id="IPR016211">
    <property type="entry name" value="Glu/Phe/Leu/Val/Trp_DH_bac/arc"/>
</dbReference>
<dbReference type="SUPFAM" id="SSF53223">
    <property type="entry name" value="Aminoacid dehydrogenase-like, N-terminal domain"/>
    <property type="match status" value="1"/>
</dbReference>
<dbReference type="AlphaFoldDB" id="A0A381XBK3"/>
<dbReference type="InterPro" id="IPR046346">
    <property type="entry name" value="Aminoacid_DH-like_N_sf"/>
</dbReference>
<dbReference type="InterPro" id="IPR036291">
    <property type="entry name" value="NAD(P)-bd_dom_sf"/>
</dbReference>
<accession>A0A381XBK3</accession>
<evidence type="ECO:0000313" key="5">
    <source>
        <dbReference type="EMBL" id="SVA62078.1"/>
    </source>
</evidence>
<comment type="similarity">
    <text evidence="1">Belongs to the Glu/Leu/Phe/Val dehydrogenases family.</text>
</comment>
<name>A0A381XBK3_9ZZZZ</name>
<dbReference type="Pfam" id="PF02812">
    <property type="entry name" value="ELFV_dehydrog_N"/>
    <property type="match status" value="1"/>
</dbReference>
<keyword evidence="3" id="KW-0520">NAD</keyword>
<protein>
    <recommendedName>
        <fullName evidence="4">Glutamate/phenylalanine/leucine/valine/L-tryptophan dehydrogenase C-terminal domain-containing protein</fullName>
    </recommendedName>
</protein>
<dbReference type="Gene3D" id="3.40.50.720">
    <property type="entry name" value="NAD(P)-binding Rossmann-like Domain"/>
    <property type="match status" value="1"/>
</dbReference>
<dbReference type="EMBL" id="UINC01014576">
    <property type="protein sequence ID" value="SVA62078.1"/>
    <property type="molecule type" value="Genomic_DNA"/>
</dbReference>
<gene>
    <name evidence="5" type="ORF">METZ01_LOCUS114932</name>
</gene>
<dbReference type="Pfam" id="PF00208">
    <property type="entry name" value="ELFV_dehydrog"/>
    <property type="match status" value="1"/>
</dbReference>
<dbReference type="Gene3D" id="3.40.50.10860">
    <property type="entry name" value="Leucine Dehydrogenase, chain A, domain 1"/>
    <property type="match status" value="1"/>
</dbReference>
<dbReference type="GO" id="GO:0016639">
    <property type="term" value="F:oxidoreductase activity, acting on the CH-NH2 group of donors, NAD or NADP as acceptor"/>
    <property type="evidence" value="ECO:0007669"/>
    <property type="project" value="InterPro"/>
</dbReference>
<evidence type="ECO:0000256" key="3">
    <source>
        <dbReference type="ARBA" id="ARBA00023027"/>
    </source>
</evidence>
<dbReference type="InterPro" id="IPR006097">
    <property type="entry name" value="Glu/Leu/Phe/Val/Trp_DH_dimer"/>
</dbReference>
<dbReference type="InterPro" id="IPR006096">
    <property type="entry name" value="Glu/Leu/Phe/Val/Trp_DH_C"/>
</dbReference>
<dbReference type="PANTHER" id="PTHR42722:SF1">
    <property type="entry name" value="VALINE DEHYDROGENASE"/>
    <property type="match status" value="1"/>
</dbReference>
<evidence type="ECO:0000256" key="2">
    <source>
        <dbReference type="ARBA" id="ARBA00023002"/>
    </source>
</evidence>
<dbReference type="GO" id="GO:0006520">
    <property type="term" value="P:amino acid metabolic process"/>
    <property type="evidence" value="ECO:0007669"/>
    <property type="project" value="InterPro"/>
</dbReference>
<feature type="domain" description="Glutamate/phenylalanine/leucine/valine/L-tryptophan dehydrogenase C-terminal" evidence="4">
    <location>
        <begin position="138"/>
        <end position="343"/>
    </location>
</feature>
<dbReference type="SUPFAM" id="SSF51735">
    <property type="entry name" value="NAD(P)-binding Rossmann-fold domains"/>
    <property type="match status" value="1"/>
</dbReference>
<dbReference type="CDD" id="cd01075">
    <property type="entry name" value="NAD_bind_Leu_Phe_Val_DH"/>
    <property type="match status" value="1"/>
</dbReference>
<organism evidence="5">
    <name type="scientific">marine metagenome</name>
    <dbReference type="NCBI Taxonomy" id="408172"/>
    <lineage>
        <taxon>unclassified sequences</taxon>
        <taxon>metagenomes</taxon>
        <taxon>ecological metagenomes</taxon>
    </lineage>
</organism>